<keyword evidence="3" id="KW-0325">Glycoprotein</keyword>
<feature type="domain" description="LNR" evidence="5">
    <location>
        <begin position="54"/>
        <end position="94"/>
    </location>
</feature>
<name>A0A0L0GB55_9EUKA</name>
<gene>
    <name evidence="6" type="ORF">SARC_01574</name>
</gene>
<dbReference type="Pfam" id="PF00066">
    <property type="entry name" value="Notch"/>
    <property type="match status" value="1"/>
</dbReference>
<dbReference type="OrthoDB" id="6125748at2759"/>
<evidence type="ECO:0000256" key="4">
    <source>
        <dbReference type="SAM" id="SignalP"/>
    </source>
</evidence>
<evidence type="ECO:0000313" key="6">
    <source>
        <dbReference type="EMBL" id="KNC86252.1"/>
    </source>
</evidence>
<dbReference type="InterPro" id="IPR002921">
    <property type="entry name" value="Fungal_lipase-type"/>
</dbReference>
<sequence length="339" mass="37534">MKVLSIALFLLPVLMVVAVDPKNTTVNPNSDIKTIVPPGRVMPRGEWNGVDTCWFFEIKCCEESVCDYKVKNSNGICDSECNTMECNYDGGDCIDNYVAPITDWEKNHLRRTLDRFLLVVAAKDWDVAPGIYKDEYKVITGDDDECLVLFEGTDSMDEALSVLDTQLIAAYDGKDYVGTAATGWVAFYYSVIDDIKKQISLYCKDRAVVTFAGHSRGGATAALAASAWYQSGKSEYTRLITFGALRTFAIEDANWAHGQFYQLRVVNNNDACTGAVGVDTSDHSRLYKHYGTVICIGCTGSDQDFAFGGGFARCLDSIYIAKTHSMDTYSKELKRYLGV</sequence>
<keyword evidence="7" id="KW-1185">Reference proteome</keyword>
<keyword evidence="1" id="KW-0677">Repeat</keyword>
<evidence type="ECO:0000256" key="3">
    <source>
        <dbReference type="ARBA" id="ARBA00023180"/>
    </source>
</evidence>
<organism evidence="6 7">
    <name type="scientific">Sphaeroforma arctica JP610</name>
    <dbReference type="NCBI Taxonomy" id="667725"/>
    <lineage>
        <taxon>Eukaryota</taxon>
        <taxon>Ichthyosporea</taxon>
        <taxon>Ichthyophonida</taxon>
        <taxon>Sphaeroforma</taxon>
    </lineage>
</organism>
<evidence type="ECO:0000256" key="1">
    <source>
        <dbReference type="ARBA" id="ARBA00022737"/>
    </source>
</evidence>
<reference evidence="6 7" key="1">
    <citation type="submission" date="2011-02" db="EMBL/GenBank/DDBJ databases">
        <title>The Genome Sequence of Sphaeroforma arctica JP610.</title>
        <authorList>
            <consortium name="The Broad Institute Genome Sequencing Platform"/>
            <person name="Russ C."/>
            <person name="Cuomo C."/>
            <person name="Young S.K."/>
            <person name="Zeng Q."/>
            <person name="Gargeya S."/>
            <person name="Alvarado L."/>
            <person name="Berlin A."/>
            <person name="Chapman S.B."/>
            <person name="Chen Z."/>
            <person name="Freedman E."/>
            <person name="Gellesch M."/>
            <person name="Goldberg J."/>
            <person name="Griggs A."/>
            <person name="Gujja S."/>
            <person name="Heilman E."/>
            <person name="Heiman D."/>
            <person name="Howarth C."/>
            <person name="Mehta T."/>
            <person name="Neiman D."/>
            <person name="Pearson M."/>
            <person name="Roberts A."/>
            <person name="Saif S."/>
            <person name="Shea T."/>
            <person name="Shenoy N."/>
            <person name="Sisk P."/>
            <person name="Stolte C."/>
            <person name="Sykes S."/>
            <person name="White J."/>
            <person name="Yandava C."/>
            <person name="Burger G."/>
            <person name="Gray M.W."/>
            <person name="Holland P.W.H."/>
            <person name="King N."/>
            <person name="Lang F.B.F."/>
            <person name="Roger A.J."/>
            <person name="Ruiz-Trillo I."/>
            <person name="Haas B."/>
            <person name="Nusbaum C."/>
            <person name="Birren B."/>
        </authorList>
    </citation>
    <scope>NUCLEOTIDE SEQUENCE [LARGE SCALE GENOMIC DNA]</scope>
    <source>
        <strain evidence="6 7">JP610</strain>
    </source>
</reference>
<evidence type="ECO:0000313" key="7">
    <source>
        <dbReference type="Proteomes" id="UP000054560"/>
    </source>
</evidence>
<protein>
    <recommendedName>
        <fullName evidence="5">LNR domain-containing protein</fullName>
    </recommendedName>
</protein>
<dbReference type="InterPro" id="IPR000800">
    <property type="entry name" value="Notch_dom"/>
</dbReference>
<keyword evidence="4" id="KW-0732">Signal</keyword>
<feature type="signal peptide" evidence="4">
    <location>
        <begin position="1"/>
        <end position="18"/>
    </location>
</feature>
<feature type="chain" id="PRO_5005539338" description="LNR domain-containing protein" evidence="4">
    <location>
        <begin position="19"/>
        <end position="339"/>
    </location>
</feature>
<dbReference type="Gene3D" id="3.40.50.1820">
    <property type="entry name" value="alpha/beta hydrolase"/>
    <property type="match status" value="1"/>
</dbReference>
<dbReference type="SMART" id="SM00004">
    <property type="entry name" value="NL"/>
    <property type="match status" value="1"/>
</dbReference>
<accession>A0A0L0GB55</accession>
<dbReference type="AlphaFoldDB" id="A0A0L0GB55"/>
<dbReference type="GeneID" id="25902078"/>
<dbReference type="EMBL" id="KQ241660">
    <property type="protein sequence ID" value="KNC86252.1"/>
    <property type="molecule type" value="Genomic_DNA"/>
</dbReference>
<evidence type="ECO:0000259" key="5">
    <source>
        <dbReference type="SMART" id="SM00004"/>
    </source>
</evidence>
<proteinExistence type="predicted"/>
<dbReference type="Pfam" id="PF01764">
    <property type="entry name" value="Lipase_3"/>
    <property type="match status" value="1"/>
</dbReference>
<keyword evidence="2" id="KW-1015">Disulfide bond</keyword>
<dbReference type="Gene3D" id="4.10.470.20">
    <property type="match status" value="1"/>
</dbReference>
<evidence type="ECO:0000256" key="2">
    <source>
        <dbReference type="ARBA" id="ARBA00023157"/>
    </source>
</evidence>
<dbReference type="InterPro" id="IPR029058">
    <property type="entry name" value="AB_hydrolase_fold"/>
</dbReference>
<dbReference type="GO" id="GO:0006629">
    <property type="term" value="P:lipid metabolic process"/>
    <property type="evidence" value="ECO:0007669"/>
    <property type="project" value="InterPro"/>
</dbReference>
<dbReference type="RefSeq" id="XP_014160154.1">
    <property type="nucleotide sequence ID" value="XM_014304679.1"/>
</dbReference>
<dbReference type="SUPFAM" id="SSF53474">
    <property type="entry name" value="alpha/beta-Hydrolases"/>
    <property type="match status" value="1"/>
</dbReference>
<dbReference type="Proteomes" id="UP000054560">
    <property type="component" value="Unassembled WGS sequence"/>
</dbReference>